<sequence>MAFYPRDNQKPDHTTHTALLLVPDPKSNTKSSFRYHISTFAGDNHWQYKRDELQPASEGLSFGRTPHLAALVFIDYVSSDETEIRKIMESVPLKQCDVNWWCYHWVWDVLIRLEKAKIIRRLPEGGPEKIWQNGLQFCKQHGTSKDEVVPTCDVDGNRLLSEL</sequence>
<dbReference type="Pfam" id="PF21858">
    <property type="entry name" value="DUF6914"/>
    <property type="match status" value="1"/>
</dbReference>
<evidence type="ECO:0000313" key="2">
    <source>
        <dbReference type="Proteomes" id="UP000186601"/>
    </source>
</evidence>
<proteinExistence type="predicted"/>
<accession>A0A2R6NRH3</accession>
<dbReference type="EMBL" id="MLYV02000906">
    <property type="protein sequence ID" value="PSR75340.1"/>
    <property type="molecule type" value="Genomic_DNA"/>
</dbReference>
<protein>
    <submittedName>
        <fullName evidence="1">Uncharacterized protein</fullName>
    </submittedName>
</protein>
<dbReference type="InterPro" id="IPR054208">
    <property type="entry name" value="DUF6914"/>
</dbReference>
<dbReference type="OrthoDB" id="2679825at2759"/>
<keyword evidence="2" id="KW-1185">Reference proteome</keyword>
<name>A0A2R6NRH3_9APHY</name>
<organism evidence="1 2">
    <name type="scientific">Hermanssonia centrifuga</name>
    <dbReference type="NCBI Taxonomy" id="98765"/>
    <lineage>
        <taxon>Eukaryota</taxon>
        <taxon>Fungi</taxon>
        <taxon>Dikarya</taxon>
        <taxon>Basidiomycota</taxon>
        <taxon>Agaricomycotina</taxon>
        <taxon>Agaricomycetes</taxon>
        <taxon>Polyporales</taxon>
        <taxon>Meruliaceae</taxon>
        <taxon>Hermanssonia</taxon>
    </lineage>
</organism>
<reference evidence="1 2" key="1">
    <citation type="submission" date="2018-02" db="EMBL/GenBank/DDBJ databases">
        <title>Genome sequence of the basidiomycete white-rot fungus Phlebia centrifuga.</title>
        <authorList>
            <person name="Granchi Z."/>
            <person name="Peng M."/>
            <person name="de Vries R.P."/>
            <person name="Hilden K."/>
            <person name="Makela M.R."/>
            <person name="Grigoriev I."/>
            <person name="Riley R."/>
        </authorList>
    </citation>
    <scope>NUCLEOTIDE SEQUENCE [LARGE SCALE GENOMIC DNA]</scope>
    <source>
        <strain evidence="1 2">FBCC195</strain>
    </source>
</reference>
<gene>
    <name evidence="1" type="ORF">PHLCEN_2v9203</name>
</gene>
<dbReference type="AlphaFoldDB" id="A0A2R6NRH3"/>
<comment type="caution">
    <text evidence="1">The sequence shown here is derived from an EMBL/GenBank/DDBJ whole genome shotgun (WGS) entry which is preliminary data.</text>
</comment>
<dbReference type="Proteomes" id="UP000186601">
    <property type="component" value="Unassembled WGS sequence"/>
</dbReference>
<evidence type="ECO:0000313" key="1">
    <source>
        <dbReference type="EMBL" id="PSR75340.1"/>
    </source>
</evidence>